<dbReference type="GO" id="GO:0051536">
    <property type="term" value="F:iron-sulfur cluster binding"/>
    <property type="evidence" value="ECO:0007669"/>
    <property type="project" value="UniProtKB-KW"/>
</dbReference>
<protein>
    <recommendedName>
        <fullName evidence="6">B12-binding domain-containing protein</fullName>
    </recommendedName>
</protein>
<name>A0A0F9G1P9_9ZZZZ</name>
<dbReference type="SFLD" id="SFLDS00029">
    <property type="entry name" value="Radical_SAM"/>
    <property type="match status" value="1"/>
</dbReference>
<dbReference type="InterPro" id="IPR058240">
    <property type="entry name" value="rSAM_sf"/>
</dbReference>
<keyword evidence="2" id="KW-0949">S-adenosyl-L-methionine</keyword>
<evidence type="ECO:0000256" key="5">
    <source>
        <dbReference type="ARBA" id="ARBA00023014"/>
    </source>
</evidence>
<feature type="non-terminal residue" evidence="7">
    <location>
        <position position="1"/>
    </location>
</feature>
<evidence type="ECO:0000256" key="1">
    <source>
        <dbReference type="ARBA" id="ARBA00001966"/>
    </source>
</evidence>
<dbReference type="PANTHER" id="PTHR43409:SF7">
    <property type="entry name" value="BLL1977 PROTEIN"/>
    <property type="match status" value="1"/>
</dbReference>
<dbReference type="GO" id="GO:0046872">
    <property type="term" value="F:metal ion binding"/>
    <property type="evidence" value="ECO:0007669"/>
    <property type="project" value="UniProtKB-KW"/>
</dbReference>
<feature type="domain" description="B12-binding" evidence="6">
    <location>
        <begin position="1"/>
        <end position="64"/>
    </location>
</feature>
<dbReference type="PROSITE" id="PS51332">
    <property type="entry name" value="B12_BINDING"/>
    <property type="match status" value="1"/>
</dbReference>
<dbReference type="InterPro" id="IPR011047">
    <property type="entry name" value="Quinoprotein_ADH-like_sf"/>
</dbReference>
<keyword evidence="4" id="KW-0408">Iron</keyword>
<keyword evidence="5" id="KW-0411">Iron-sulfur</keyword>
<comment type="caution">
    <text evidence="7">The sequence shown here is derived from an EMBL/GenBank/DDBJ whole genome shotgun (WGS) entry which is preliminary data.</text>
</comment>
<sequence>YALGLAEAIKRRRRDIRILAGGQQATFLVEEMLGPGNIDAVVRGEGEYCLCEILAADDFRGVPGVSWRRNGNIHNEPDRPLIENLDTVLRPARDLLPERSRYRMGAYRVEGIETSRGCPHHCSFCSIRNFHRGKWRSKSVARVMQEADDILENPAPLVDGEGDTMWVSGSAPIVDPMQDFRRHYFIDGDQHHEPGRAIVLVFDEFNYTTDQSVYLYAVDDLRSEGDRVVAVQHSVISADDRFDGVAVRNVEVSLRDNDTPGMYVTEVEPATFTEDGRTLVIEGEAIAQNLVVGDMNPDTNDYTGLRDEILVELAREPDVGDVIVTELVLDADSEREAYLVHPNYLPIDTRFDILIEGDVTRYFVTFDHTDWDDPIRVTVEARDDDSREDPGIAVIAFVQHKDGFSFGGDTFTPVDADSDYTFPNLRSGTGLTDTEVIDNEAAGVVALESGTNTQLVVDDLTTGVDESLDDTYTLRLTRRPTADVDVAVFTDGLADVVKIDGVAVTPASMQVIGGYLPAQAFTGTLDIAGAVITRGEGSELGSFLDEGFVAGQLIRIALTTNDGLTYTTHDTETGKRRWRFYTDGPVRLAPVADGGKVYFASDDGHLYCVSAADGKLVWRFAAMPTDRRVVGNDRVIST</sequence>
<dbReference type="InterPro" id="IPR015943">
    <property type="entry name" value="WD40/YVTN_repeat-like_dom_sf"/>
</dbReference>
<evidence type="ECO:0000313" key="7">
    <source>
        <dbReference type="EMBL" id="KKL63475.1"/>
    </source>
</evidence>
<dbReference type="InterPro" id="IPR023404">
    <property type="entry name" value="rSAM_horseshoe"/>
</dbReference>
<dbReference type="InterPro" id="IPR018391">
    <property type="entry name" value="PQQ_b-propeller_rpt"/>
</dbReference>
<keyword evidence="3" id="KW-0479">Metal-binding</keyword>
<dbReference type="Gene3D" id="2.130.10.10">
    <property type="entry name" value="YVTN repeat-like/Quinoprotein amine dehydrogenase"/>
    <property type="match status" value="1"/>
</dbReference>
<dbReference type="GO" id="GO:0005829">
    <property type="term" value="C:cytosol"/>
    <property type="evidence" value="ECO:0007669"/>
    <property type="project" value="TreeGrafter"/>
</dbReference>
<dbReference type="SUPFAM" id="SSF50998">
    <property type="entry name" value="Quinoprotein alcohol dehydrogenase-like"/>
    <property type="match status" value="1"/>
</dbReference>
<evidence type="ECO:0000256" key="3">
    <source>
        <dbReference type="ARBA" id="ARBA00022723"/>
    </source>
</evidence>
<dbReference type="EMBL" id="LAZR01028156">
    <property type="protein sequence ID" value="KKL63475.1"/>
    <property type="molecule type" value="Genomic_DNA"/>
</dbReference>
<evidence type="ECO:0000256" key="4">
    <source>
        <dbReference type="ARBA" id="ARBA00023004"/>
    </source>
</evidence>
<dbReference type="GO" id="GO:0031419">
    <property type="term" value="F:cobalamin binding"/>
    <property type="evidence" value="ECO:0007669"/>
    <property type="project" value="InterPro"/>
</dbReference>
<dbReference type="InterPro" id="IPR006158">
    <property type="entry name" value="Cobalamin-bd"/>
</dbReference>
<gene>
    <name evidence="7" type="ORF">LCGC14_2174730</name>
</gene>
<dbReference type="Gene3D" id="3.40.50.280">
    <property type="entry name" value="Cobalamin-binding domain"/>
    <property type="match status" value="1"/>
</dbReference>
<comment type="cofactor">
    <cofactor evidence="1">
        <name>[4Fe-4S] cluster</name>
        <dbReference type="ChEBI" id="CHEBI:49883"/>
    </cofactor>
</comment>
<dbReference type="AlphaFoldDB" id="A0A0F9G1P9"/>
<feature type="non-terminal residue" evidence="7">
    <location>
        <position position="638"/>
    </location>
</feature>
<proteinExistence type="predicted"/>
<dbReference type="PANTHER" id="PTHR43409">
    <property type="entry name" value="ANAEROBIC MAGNESIUM-PROTOPORPHYRIN IX MONOMETHYL ESTER CYCLASE-RELATED"/>
    <property type="match status" value="1"/>
</dbReference>
<dbReference type="InterPro" id="IPR007197">
    <property type="entry name" value="rSAM"/>
</dbReference>
<evidence type="ECO:0000259" key="6">
    <source>
        <dbReference type="PROSITE" id="PS51332"/>
    </source>
</evidence>
<dbReference type="GO" id="GO:0003824">
    <property type="term" value="F:catalytic activity"/>
    <property type="evidence" value="ECO:0007669"/>
    <property type="project" value="InterPro"/>
</dbReference>
<organism evidence="7">
    <name type="scientific">marine sediment metagenome</name>
    <dbReference type="NCBI Taxonomy" id="412755"/>
    <lineage>
        <taxon>unclassified sequences</taxon>
        <taxon>metagenomes</taxon>
        <taxon>ecological metagenomes</taxon>
    </lineage>
</organism>
<dbReference type="SUPFAM" id="SSF102114">
    <property type="entry name" value="Radical SAM enzymes"/>
    <property type="match status" value="1"/>
</dbReference>
<dbReference type="SMART" id="SM00564">
    <property type="entry name" value="PQQ"/>
    <property type="match status" value="2"/>
</dbReference>
<dbReference type="InterPro" id="IPR002372">
    <property type="entry name" value="PQQ_rpt_dom"/>
</dbReference>
<accession>A0A0F9G1P9</accession>
<dbReference type="Gene3D" id="3.80.30.20">
    <property type="entry name" value="tm_1862 like domain"/>
    <property type="match status" value="1"/>
</dbReference>
<evidence type="ECO:0000256" key="2">
    <source>
        <dbReference type="ARBA" id="ARBA00022691"/>
    </source>
</evidence>
<reference evidence="7" key="1">
    <citation type="journal article" date="2015" name="Nature">
        <title>Complex archaea that bridge the gap between prokaryotes and eukaryotes.</title>
        <authorList>
            <person name="Spang A."/>
            <person name="Saw J.H."/>
            <person name="Jorgensen S.L."/>
            <person name="Zaremba-Niedzwiedzka K."/>
            <person name="Martijn J."/>
            <person name="Lind A.E."/>
            <person name="van Eijk R."/>
            <person name="Schleper C."/>
            <person name="Guy L."/>
            <person name="Ettema T.J."/>
        </authorList>
    </citation>
    <scope>NUCLEOTIDE SEQUENCE</scope>
</reference>
<dbReference type="InterPro" id="IPR051198">
    <property type="entry name" value="BchE-like"/>
</dbReference>
<dbReference type="SFLD" id="SFLDG01082">
    <property type="entry name" value="B12-binding_domain_containing"/>
    <property type="match status" value="1"/>
</dbReference>
<dbReference type="Pfam" id="PF13360">
    <property type="entry name" value="PQQ_2"/>
    <property type="match status" value="1"/>
</dbReference>